<evidence type="ECO:0000256" key="1">
    <source>
        <dbReference type="SAM" id="Phobius"/>
    </source>
</evidence>
<accession>A0AAE3MH86</accession>
<sequence>MSTINNTKHTDSLDQLLQNTYSNYSVPEPNVGSWLKVKNKVAKHNFLKFNPMHFNVYYAVIATIVTIGVGVHLYLSNENEEKSIHNIQTEQVLTEPTIENTPLDNKNPSEVETEQLLPVADQNKIPSDANENANEEIIIAEEHVENTTHIATEDQRMLNKETSESEEEQIKEDRIDNEKPLIINEALEETTSNNEVTEKSGFNNTITIDSTEVLNDEDKKTKQPVIINREPVVQTDTIVKVIKKKRKRRK</sequence>
<gene>
    <name evidence="2" type="ORF">OM074_18735</name>
</gene>
<feature type="transmembrane region" description="Helical" evidence="1">
    <location>
        <begin position="56"/>
        <end position="75"/>
    </location>
</feature>
<comment type="caution">
    <text evidence="2">The sequence shown here is derived from an EMBL/GenBank/DDBJ whole genome shotgun (WGS) entry which is preliminary data.</text>
</comment>
<evidence type="ECO:0000313" key="2">
    <source>
        <dbReference type="EMBL" id="MCW3807671.1"/>
    </source>
</evidence>
<keyword evidence="1" id="KW-0472">Membrane</keyword>
<keyword evidence="1" id="KW-0812">Transmembrane</keyword>
<dbReference type="Proteomes" id="UP001207408">
    <property type="component" value="Unassembled WGS sequence"/>
</dbReference>
<name>A0AAE3MH86_9BACT</name>
<proteinExistence type="predicted"/>
<keyword evidence="1" id="KW-1133">Transmembrane helix</keyword>
<dbReference type="EMBL" id="JAPDPI010000054">
    <property type="protein sequence ID" value="MCW3807671.1"/>
    <property type="molecule type" value="Genomic_DNA"/>
</dbReference>
<dbReference type="RefSeq" id="WP_301202117.1">
    <property type="nucleotide sequence ID" value="NZ_JAPDPI010000054.1"/>
</dbReference>
<organism evidence="2 3">
    <name type="scientific">Plebeiibacterium marinum</name>
    <dbReference type="NCBI Taxonomy" id="2992111"/>
    <lineage>
        <taxon>Bacteria</taxon>
        <taxon>Pseudomonadati</taxon>
        <taxon>Bacteroidota</taxon>
        <taxon>Bacteroidia</taxon>
        <taxon>Marinilabiliales</taxon>
        <taxon>Marinilabiliaceae</taxon>
        <taxon>Plebeiibacterium</taxon>
    </lineage>
</organism>
<evidence type="ECO:0000313" key="3">
    <source>
        <dbReference type="Proteomes" id="UP001207408"/>
    </source>
</evidence>
<protein>
    <submittedName>
        <fullName evidence="2">Uncharacterized protein</fullName>
    </submittedName>
</protein>
<keyword evidence="3" id="KW-1185">Reference proteome</keyword>
<dbReference type="AlphaFoldDB" id="A0AAE3MH86"/>
<reference evidence="2" key="1">
    <citation type="submission" date="2022-10" db="EMBL/GenBank/DDBJ databases">
        <authorList>
            <person name="Yu W.X."/>
        </authorList>
    </citation>
    <scope>NUCLEOTIDE SEQUENCE</scope>
    <source>
        <strain evidence="2">D04</strain>
    </source>
</reference>